<dbReference type="GO" id="GO:0046975">
    <property type="term" value="F:histone H3K36 methyltransferase activity"/>
    <property type="evidence" value="ECO:0000318"/>
    <property type="project" value="GO_Central"/>
</dbReference>
<evidence type="ECO:0000259" key="8">
    <source>
        <dbReference type="PROSITE" id="PS50280"/>
    </source>
</evidence>
<evidence type="ECO:0000256" key="1">
    <source>
        <dbReference type="ARBA" id="ARBA00004496"/>
    </source>
</evidence>
<keyword evidence="4 7" id="KW-0808">Transferase</keyword>
<dbReference type="FunCoup" id="T1FU05">
    <property type="interactions" value="1823"/>
</dbReference>
<dbReference type="GO" id="GO:0005737">
    <property type="term" value="C:cytoplasm"/>
    <property type="evidence" value="ECO:0007669"/>
    <property type="project" value="UniProtKB-SubCell"/>
</dbReference>
<dbReference type="Gene3D" id="3.90.1410.10">
    <property type="entry name" value="set domain protein methyltransferase, domain 1"/>
    <property type="match status" value="1"/>
</dbReference>
<keyword evidence="6" id="KW-0009">Actin-binding</keyword>
<keyword evidence="3 7" id="KW-0489">Methyltransferase</keyword>
<dbReference type="RefSeq" id="XP_009021102.1">
    <property type="nucleotide sequence ID" value="XM_009022854.1"/>
</dbReference>
<gene>
    <name evidence="10" type="primary">20212301</name>
    <name evidence="9" type="ORF">HELRODRAFT_192484</name>
</gene>
<evidence type="ECO:0000313" key="11">
    <source>
        <dbReference type="Proteomes" id="UP000015101"/>
    </source>
</evidence>
<dbReference type="InterPro" id="IPR015353">
    <property type="entry name" value="Rubisco_LSMT_subst-bd"/>
</dbReference>
<dbReference type="SUPFAM" id="SSF81822">
    <property type="entry name" value="RuBisCo LSMT C-terminal, substrate-binding domain"/>
    <property type="match status" value="1"/>
</dbReference>
<evidence type="ECO:0000256" key="3">
    <source>
        <dbReference type="ARBA" id="ARBA00022603"/>
    </source>
</evidence>
<dbReference type="PROSITE" id="PS50280">
    <property type="entry name" value="SET"/>
    <property type="match status" value="1"/>
</dbReference>
<evidence type="ECO:0000256" key="7">
    <source>
        <dbReference type="PROSITE-ProRule" id="PRU00898"/>
    </source>
</evidence>
<dbReference type="PROSITE" id="PS51565">
    <property type="entry name" value="SAM_MT85_SETD3"/>
    <property type="match status" value="1"/>
</dbReference>
<dbReference type="EnsemblMetazoa" id="HelroT192484">
    <property type="protein sequence ID" value="HelroP192484"/>
    <property type="gene ID" value="HelroG192484"/>
</dbReference>
<dbReference type="FunFam" id="3.90.1410.10:FF:000001">
    <property type="entry name" value="histone-lysine N-methyltransferase setd3 isoform X1"/>
    <property type="match status" value="1"/>
</dbReference>
<dbReference type="HOGENOM" id="CLU_028272_1_0_1"/>
<dbReference type="InterPro" id="IPR046341">
    <property type="entry name" value="SET_dom_sf"/>
</dbReference>
<name>T1FU05_HELRO</name>
<keyword evidence="11" id="KW-1185">Reference proteome</keyword>
<organism evidence="10 11">
    <name type="scientific">Helobdella robusta</name>
    <name type="common">Californian leech</name>
    <dbReference type="NCBI Taxonomy" id="6412"/>
    <lineage>
        <taxon>Eukaryota</taxon>
        <taxon>Metazoa</taxon>
        <taxon>Spiralia</taxon>
        <taxon>Lophotrochozoa</taxon>
        <taxon>Annelida</taxon>
        <taxon>Clitellata</taxon>
        <taxon>Hirudinea</taxon>
        <taxon>Rhynchobdellida</taxon>
        <taxon>Glossiphoniidae</taxon>
        <taxon>Helobdella</taxon>
    </lineage>
</organism>
<comment type="similarity">
    <text evidence="7">Belongs to the class V-like SAM-binding methyltransferase superfamily. SETD3 actin-histidine methyltransferase family.</text>
</comment>
<dbReference type="EMBL" id="KB096864">
    <property type="protein sequence ID" value="ESO00931.1"/>
    <property type="molecule type" value="Genomic_DNA"/>
</dbReference>
<dbReference type="GO" id="GO:0032259">
    <property type="term" value="P:methylation"/>
    <property type="evidence" value="ECO:0007669"/>
    <property type="project" value="UniProtKB-KW"/>
</dbReference>
<dbReference type="OrthoDB" id="441812at2759"/>
<dbReference type="KEGG" id="hro:HELRODRAFT_192484"/>
<dbReference type="AlphaFoldDB" id="T1FU05"/>
<dbReference type="Gene3D" id="3.90.1420.10">
    <property type="entry name" value="Rubisco LSMT, substrate-binding domain"/>
    <property type="match status" value="1"/>
</dbReference>
<dbReference type="InterPro" id="IPR036464">
    <property type="entry name" value="Rubisco_LSMT_subst-bd_sf"/>
</dbReference>
<evidence type="ECO:0000256" key="2">
    <source>
        <dbReference type="ARBA" id="ARBA00022490"/>
    </source>
</evidence>
<dbReference type="CDD" id="cd19176">
    <property type="entry name" value="SET_SETD3"/>
    <property type="match status" value="1"/>
</dbReference>
<dbReference type="PANTHER" id="PTHR13271:SF47">
    <property type="entry name" value="ACTIN-HISTIDINE N-METHYLTRANSFERASE"/>
    <property type="match status" value="1"/>
</dbReference>
<dbReference type="GO" id="GO:0042800">
    <property type="term" value="F:histone H3K4 methyltransferase activity"/>
    <property type="evidence" value="ECO:0000318"/>
    <property type="project" value="GO_Central"/>
</dbReference>
<dbReference type="FunFam" id="3.90.1420.10:FF:000001">
    <property type="entry name" value="histone-lysine N-methyltransferase setd3 isoform X1"/>
    <property type="match status" value="1"/>
</dbReference>
<reference evidence="10" key="3">
    <citation type="submission" date="2015-06" db="UniProtKB">
        <authorList>
            <consortium name="EnsemblMetazoa"/>
        </authorList>
    </citation>
    <scope>IDENTIFICATION</scope>
</reference>
<comment type="subcellular location">
    <subcellularLocation>
        <location evidence="1">Cytoplasm</location>
    </subcellularLocation>
</comment>
<dbReference type="EMBL" id="AMQM01005278">
    <property type="status" value="NOT_ANNOTATED_CDS"/>
    <property type="molecule type" value="Genomic_DNA"/>
</dbReference>
<comment type="catalytic activity">
    <reaction evidence="7">
        <text>L-histidyl-[protein] + S-adenosyl-L-methionine = N(tele)-methyl-L-histidyl-[protein] + S-adenosyl-L-homocysteine + H(+)</text>
        <dbReference type="Rhea" id="RHEA:19369"/>
        <dbReference type="Rhea" id="RHEA-COMP:9745"/>
        <dbReference type="Rhea" id="RHEA-COMP:11600"/>
        <dbReference type="ChEBI" id="CHEBI:15378"/>
        <dbReference type="ChEBI" id="CHEBI:16367"/>
        <dbReference type="ChEBI" id="CHEBI:29979"/>
        <dbReference type="ChEBI" id="CHEBI:57856"/>
        <dbReference type="ChEBI" id="CHEBI:59789"/>
        <dbReference type="EC" id="2.1.1.85"/>
    </reaction>
</comment>
<proteinExistence type="inferred from homology"/>
<protein>
    <recommendedName>
        <fullName evidence="7">protein-histidine N-methyltransferase</fullName>
        <ecNumber evidence="7">2.1.1.85</ecNumber>
    </recommendedName>
</protein>
<dbReference type="CTD" id="20212301"/>
<reference evidence="11" key="1">
    <citation type="submission" date="2012-12" db="EMBL/GenBank/DDBJ databases">
        <authorList>
            <person name="Hellsten U."/>
            <person name="Grimwood J."/>
            <person name="Chapman J.A."/>
            <person name="Shapiro H."/>
            <person name="Aerts A."/>
            <person name="Otillar R.P."/>
            <person name="Terry A.Y."/>
            <person name="Boore J.L."/>
            <person name="Simakov O."/>
            <person name="Marletaz F."/>
            <person name="Cho S.-J."/>
            <person name="Edsinger-Gonzales E."/>
            <person name="Havlak P."/>
            <person name="Kuo D.-H."/>
            <person name="Larsson T."/>
            <person name="Lv J."/>
            <person name="Arendt D."/>
            <person name="Savage R."/>
            <person name="Osoegawa K."/>
            <person name="de Jong P."/>
            <person name="Lindberg D.R."/>
            <person name="Seaver E.C."/>
            <person name="Weisblat D.A."/>
            <person name="Putnam N.H."/>
            <person name="Grigoriev I.V."/>
            <person name="Rokhsar D.S."/>
        </authorList>
    </citation>
    <scope>NUCLEOTIDE SEQUENCE</scope>
</reference>
<dbReference type="OMA" id="QCFPIQI"/>
<dbReference type="eggNOG" id="KOG1337">
    <property type="taxonomic scope" value="Eukaryota"/>
</dbReference>
<dbReference type="Pfam" id="PF09273">
    <property type="entry name" value="Rubis-subs-bind"/>
    <property type="match status" value="1"/>
</dbReference>
<dbReference type="InterPro" id="IPR025785">
    <property type="entry name" value="SETD3"/>
</dbReference>
<accession>T1FU05</accession>
<dbReference type="InParanoid" id="T1FU05"/>
<dbReference type="InterPro" id="IPR050600">
    <property type="entry name" value="SETD3_SETD6_MTase"/>
</dbReference>
<dbReference type="PANTHER" id="PTHR13271">
    <property type="entry name" value="UNCHARACTERIZED PUTATIVE METHYLTRANSFERASE"/>
    <property type="match status" value="1"/>
</dbReference>
<keyword evidence="5 7" id="KW-0949">S-adenosyl-L-methionine</keyword>
<evidence type="ECO:0000313" key="9">
    <source>
        <dbReference type="EMBL" id="ESO00931.1"/>
    </source>
</evidence>
<keyword evidence="2" id="KW-0963">Cytoplasm</keyword>
<evidence type="ECO:0000256" key="6">
    <source>
        <dbReference type="ARBA" id="ARBA00023203"/>
    </source>
</evidence>
<evidence type="ECO:0000256" key="5">
    <source>
        <dbReference type="ARBA" id="ARBA00022691"/>
    </source>
</evidence>
<dbReference type="GO" id="GO:0018064">
    <property type="term" value="F:protein-L-histidine N-tele-methyltransferase activity"/>
    <property type="evidence" value="ECO:0000318"/>
    <property type="project" value="GO_Central"/>
</dbReference>
<evidence type="ECO:0000256" key="4">
    <source>
        <dbReference type="ARBA" id="ARBA00022679"/>
    </source>
</evidence>
<dbReference type="Proteomes" id="UP000015101">
    <property type="component" value="Unassembled WGS sequence"/>
</dbReference>
<reference evidence="9 11" key="2">
    <citation type="journal article" date="2013" name="Nature">
        <title>Insights into bilaterian evolution from three spiralian genomes.</title>
        <authorList>
            <person name="Simakov O."/>
            <person name="Marletaz F."/>
            <person name="Cho S.J."/>
            <person name="Edsinger-Gonzales E."/>
            <person name="Havlak P."/>
            <person name="Hellsten U."/>
            <person name="Kuo D.H."/>
            <person name="Larsson T."/>
            <person name="Lv J."/>
            <person name="Arendt D."/>
            <person name="Savage R."/>
            <person name="Osoegawa K."/>
            <person name="de Jong P."/>
            <person name="Grimwood J."/>
            <person name="Chapman J.A."/>
            <person name="Shapiro H."/>
            <person name="Aerts A."/>
            <person name="Otillar R.P."/>
            <person name="Terry A.Y."/>
            <person name="Boore J.L."/>
            <person name="Grigoriev I.V."/>
            <person name="Lindberg D.R."/>
            <person name="Seaver E.C."/>
            <person name="Weisblat D.A."/>
            <person name="Putnam N.H."/>
            <person name="Rokhsar D.S."/>
        </authorList>
    </citation>
    <scope>NUCLEOTIDE SEQUENCE</scope>
</reference>
<dbReference type="GO" id="GO:0003713">
    <property type="term" value="F:transcription coactivator activity"/>
    <property type="evidence" value="ECO:0000318"/>
    <property type="project" value="GO_Central"/>
</dbReference>
<dbReference type="GO" id="GO:0003779">
    <property type="term" value="F:actin binding"/>
    <property type="evidence" value="ECO:0007669"/>
    <property type="project" value="UniProtKB-KW"/>
</dbReference>
<dbReference type="GO" id="GO:0045944">
    <property type="term" value="P:positive regulation of transcription by RNA polymerase II"/>
    <property type="evidence" value="ECO:0000318"/>
    <property type="project" value="GO_Central"/>
</dbReference>
<dbReference type="EC" id="2.1.1.85" evidence="7"/>
<dbReference type="STRING" id="6412.T1FU05"/>
<dbReference type="SUPFAM" id="SSF82199">
    <property type="entry name" value="SET domain"/>
    <property type="match status" value="1"/>
</dbReference>
<dbReference type="InterPro" id="IPR044428">
    <property type="entry name" value="SETD3_SET"/>
</dbReference>
<feature type="domain" description="SET" evidence="8">
    <location>
        <begin position="98"/>
        <end position="330"/>
    </location>
</feature>
<dbReference type="InterPro" id="IPR001214">
    <property type="entry name" value="SET_dom"/>
</dbReference>
<evidence type="ECO:0000313" key="10">
    <source>
        <dbReference type="EnsemblMetazoa" id="HelroP192484"/>
    </source>
</evidence>
<dbReference type="GeneID" id="20212301"/>
<sequence length="596" mass="68112">MGKKAKNSRSNHASVDSGMPRHFRREVLEMCNQLLERCSILPQTQQQQNEWENFVEIFNIVEKLRKKQQPYVMKHRQNRSEYVTQFFEWLNKNKVDTSKVTVDQFGSQGFGLKAVQDIKEGDLILAVARDVMMKTSDAMLSPIGKIAKSDKILQSMPNILMSLFLLCECANLEKSHWGPYLKILPDSYTTPLYFSISEMALIKNLPIFTDVMNQYKSIARQYAYFFKLFQGLTDASNLPIKTFCYDDYRWAVSTIMTRQNKIPSINNKSNNNNNLVGDGDDPETVLIPLWDFSNHADGHISTGYNEVTSQSDCFAMKEFKTGDQILIYYGARSNSEFLLHNGFVYADNSNDAVAIRLGVSKNDSLFSLKAEVLARVNLNANQTFYVNSDPECPLEPSLIAFLRIFSMDIETLMHYLRGDGLDERRTKLRDVTEWVDPSNEYKSWDFLENRCLLLIRSCYADLPEATSSKECEVTTKIATTTSANVENILLLKKCERRILQYVAEFSHRQKMAVVEFVEKYKISTSETSPQQQQTQLQQPQQLQIYDAVVCGLGNNDDDDVEQQLLHGNGGDDVSDESKFRDAVDGLKIIDQVAESN</sequence>